<dbReference type="PANTHER" id="PTHR48025">
    <property type="entry name" value="OS02G0815200 PROTEIN"/>
    <property type="match status" value="1"/>
</dbReference>
<dbReference type="CDD" id="cd00590">
    <property type="entry name" value="RRM_SF"/>
    <property type="match status" value="2"/>
</dbReference>
<dbReference type="InterPro" id="IPR000504">
    <property type="entry name" value="RRM_dom"/>
</dbReference>
<dbReference type="PROSITE" id="PS50102">
    <property type="entry name" value="RRM"/>
    <property type="match status" value="2"/>
</dbReference>
<dbReference type="InterPro" id="IPR050502">
    <property type="entry name" value="Euk_RNA-bind_prot"/>
</dbReference>
<dbReference type="Pfam" id="PF00076">
    <property type="entry name" value="RRM_1"/>
    <property type="match status" value="2"/>
</dbReference>
<feature type="domain" description="RRM" evidence="4">
    <location>
        <begin position="114"/>
        <end position="191"/>
    </location>
</feature>
<dbReference type="Proteomes" id="UP001281761">
    <property type="component" value="Unassembled WGS sequence"/>
</dbReference>
<dbReference type="SUPFAM" id="SSF54928">
    <property type="entry name" value="RNA-binding domain, RBD"/>
    <property type="match status" value="2"/>
</dbReference>
<organism evidence="5 6">
    <name type="scientific">Blattamonas nauphoetae</name>
    <dbReference type="NCBI Taxonomy" id="2049346"/>
    <lineage>
        <taxon>Eukaryota</taxon>
        <taxon>Metamonada</taxon>
        <taxon>Preaxostyla</taxon>
        <taxon>Oxymonadida</taxon>
        <taxon>Blattamonas</taxon>
    </lineage>
</organism>
<evidence type="ECO:0000313" key="6">
    <source>
        <dbReference type="Proteomes" id="UP001281761"/>
    </source>
</evidence>
<evidence type="ECO:0000256" key="3">
    <source>
        <dbReference type="SAM" id="MobiDB-lite"/>
    </source>
</evidence>
<evidence type="ECO:0000259" key="4">
    <source>
        <dbReference type="PROSITE" id="PS50102"/>
    </source>
</evidence>
<feature type="compositionally biased region" description="Basic and acidic residues" evidence="3">
    <location>
        <begin position="83"/>
        <end position="92"/>
    </location>
</feature>
<comment type="caution">
    <text evidence="5">The sequence shown here is derived from an EMBL/GenBank/DDBJ whole genome shotgun (WGS) entry which is preliminary data.</text>
</comment>
<keyword evidence="6" id="KW-1185">Reference proteome</keyword>
<accession>A0ABQ9YC02</accession>
<feature type="compositionally biased region" description="Basic residues" evidence="3">
    <location>
        <begin position="93"/>
        <end position="106"/>
    </location>
</feature>
<sequence length="196" mass="21952">MSENKVYVGNLSLRTNVDQLKAFFETVAPVEHVLICSKRGRSLRFGFVDLQNSSDRDMVCAQLNGKSLNGFNINVVPYTDSPPKSDNREPVPHQRRPQNTHSRKSTGGHVPSKTTIRVLNLPTTTTQEDLTELFKDFGVDFVICRGYIRGGSMIAFVHFRDEEGQQAALKQQGSITFHGVPLHLEVALERETQSPL</sequence>
<dbReference type="Gene3D" id="3.30.70.330">
    <property type="match status" value="2"/>
</dbReference>
<protein>
    <recommendedName>
        <fullName evidence="4">RRM domain-containing protein</fullName>
    </recommendedName>
</protein>
<name>A0ABQ9YC02_9EUKA</name>
<feature type="region of interest" description="Disordered" evidence="3">
    <location>
        <begin position="76"/>
        <end position="114"/>
    </location>
</feature>
<evidence type="ECO:0000313" key="5">
    <source>
        <dbReference type="EMBL" id="KAK2961292.1"/>
    </source>
</evidence>
<dbReference type="InterPro" id="IPR035979">
    <property type="entry name" value="RBD_domain_sf"/>
</dbReference>
<keyword evidence="1 2" id="KW-0694">RNA-binding</keyword>
<proteinExistence type="predicted"/>
<dbReference type="InterPro" id="IPR012677">
    <property type="entry name" value="Nucleotide-bd_a/b_plait_sf"/>
</dbReference>
<dbReference type="EMBL" id="JARBJD010000017">
    <property type="protein sequence ID" value="KAK2961292.1"/>
    <property type="molecule type" value="Genomic_DNA"/>
</dbReference>
<evidence type="ECO:0000256" key="2">
    <source>
        <dbReference type="PROSITE-ProRule" id="PRU00176"/>
    </source>
</evidence>
<dbReference type="PANTHER" id="PTHR48025:SF1">
    <property type="entry name" value="RRM DOMAIN-CONTAINING PROTEIN"/>
    <property type="match status" value="1"/>
</dbReference>
<evidence type="ECO:0000256" key="1">
    <source>
        <dbReference type="ARBA" id="ARBA00022884"/>
    </source>
</evidence>
<feature type="domain" description="RRM" evidence="4">
    <location>
        <begin position="4"/>
        <end position="80"/>
    </location>
</feature>
<reference evidence="5 6" key="1">
    <citation type="journal article" date="2022" name="bioRxiv">
        <title>Genomics of Preaxostyla Flagellates Illuminates Evolutionary Transitions and the Path Towards Mitochondrial Loss.</title>
        <authorList>
            <person name="Novak L.V.F."/>
            <person name="Treitli S.C."/>
            <person name="Pyrih J."/>
            <person name="Halakuc P."/>
            <person name="Pipaliya S.V."/>
            <person name="Vacek V."/>
            <person name="Brzon O."/>
            <person name="Soukal P."/>
            <person name="Eme L."/>
            <person name="Dacks J.B."/>
            <person name="Karnkowska A."/>
            <person name="Elias M."/>
            <person name="Hampl V."/>
        </authorList>
    </citation>
    <scope>NUCLEOTIDE SEQUENCE [LARGE SCALE GENOMIC DNA]</scope>
    <source>
        <strain evidence="5">NAU3</strain>
        <tissue evidence="5">Gut</tissue>
    </source>
</reference>
<dbReference type="SMART" id="SM00360">
    <property type="entry name" value="RRM"/>
    <property type="match status" value="2"/>
</dbReference>
<gene>
    <name evidence="5" type="ORF">BLNAU_3738</name>
</gene>